<dbReference type="Proteomes" id="UP001057134">
    <property type="component" value="Chromosome"/>
</dbReference>
<dbReference type="InterPro" id="IPR001375">
    <property type="entry name" value="Peptidase_S9_cat"/>
</dbReference>
<dbReference type="InterPro" id="IPR011659">
    <property type="entry name" value="WD40"/>
</dbReference>
<dbReference type="PANTHER" id="PTHR42776:SF4">
    <property type="entry name" value="ACYLAMINO-ACID-RELEASING ENZYME"/>
    <property type="match status" value="1"/>
</dbReference>
<name>A0ABY4RW32_9BACL</name>
<dbReference type="EMBL" id="CP027059">
    <property type="protein sequence ID" value="UQZ86035.1"/>
    <property type="molecule type" value="Genomic_DNA"/>
</dbReference>
<dbReference type="SUPFAM" id="SSF53474">
    <property type="entry name" value="alpha/beta-Hydrolases"/>
    <property type="match status" value="1"/>
</dbReference>
<gene>
    <name evidence="4" type="primary">ptpA</name>
    <name evidence="4" type="ORF">SK3146_05327</name>
</gene>
<keyword evidence="2" id="KW-0645">Protease</keyword>
<dbReference type="PANTHER" id="PTHR42776">
    <property type="entry name" value="SERINE PEPTIDASE S9 FAMILY MEMBER"/>
    <property type="match status" value="1"/>
</dbReference>
<evidence type="ECO:0000256" key="2">
    <source>
        <dbReference type="ARBA" id="ARBA00022825"/>
    </source>
</evidence>
<dbReference type="Pfam" id="PF00326">
    <property type="entry name" value="Peptidase_S9"/>
    <property type="match status" value="1"/>
</dbReference>
<dbReference type="EC" id="3.4.14.12" evidence="4"/>
<dbReference type="Pfam" id="PF07676">
    <property type="entry name" value="PD40"/>
    <property type="match status" value="1"/>
</dbReference>
<dbReference type="InterPro" id="IPR011042">
    <property type="entry name" value="6-blade_b-propeller_TolB-like"/>
</dbReference>
<reference evidence="4" key="2">
    <citation type="journal article" date="2021" name="J Anim Sci Technol">
        <title>Complete genome sequence of Paenibacillus konkukensis sp. nov. SK3146 as a potential probiotic strain.</title>
        <authorList>
            <person name="Jung H.I."/>
            <person name="Park S."/>
            <person name="Niu K.M."/>
            <person name="Lee S.W."/>
            <person name="Kothari D."/>
            <person name="Yi K.J."/>
            <person name="Kim S.K."/>
        </authorList>
    </citation>
    <scope>NUCLEOTIDE SEQUENCE</scope>
    <source>
        <strain evidence="4">SK3146</strain>
    </source>
</reference>
<evidence type="ECO:0000313" key="5">
    <source>
        <dbReference type="Proteomes" id="UP001057134"/>
    </source>
</evidence>
<sequence length="558" mass="61990">MNRDGSDRRILTQSTFGGRDPFNGTTLCWSPNSQHLAYVVMPNGSKYGLAKKMKEKYRNPDDITIYKGGDDLYKKMRLELSVFESELHLIDVNTLEDRKVLSVKEKMIKLEQWFPEGNSLLISIGDELCRLNLDNGQCTSLYKGRIELTQMIGSEILMARRAANEIQAGKITDGEFQIENAVHSPGYNNQLHTWSNDGKYIVFSAQNGVTNALYTISTSDSQVNQITPINHAVWSPRHRAGAKSFHYSNNLAFPLGNPGSATEIVVADINGNFIATSELNQNDLFADLKIEIVHYKSGDNLVEGIVVLPPGFKIQVKKSPTLVFLHGGPANGTVTASLTELISARGESAAFYLALHGYAVFLPNFRGSSGYGDTFMEEAKGASLMSAPYEDVIAGVKHLIDLGITDPDRLGIYGSSFGAMLATWTVAKTSIFKGAAAAVGIYDLLYDDRYGNKGSYEEKWVDKQIYKMNSPIEQVNDIEAPVLFFETSAERSLYGSVATPFINGLRSKNTEAYLICYPKAFHNGGWNDIYKKDYMKRLRLWFDHCIHGKDLPGSFYEA</sequence>
<organism evidence="4 5">
    <name type="scientific">Paenibacillus konkukensis</name>
    <dbReference type="NCBI Taxonomy" id="2020716"/>
    <lineage>
        <taxon>Bacteria</taxon>
        <taxon>Bacillati</taxon>
        <taxon>Bacillota</taxon>
        <taxon>Bacilli</taxon>
        <taxon>Bacillales</taxon>
        <taxon>Paenibacillaceae</taxon>
        <taxon>Paenibacillus</taxon>
    </lineage>
</organism>
<dbReference type="RefSeq" id="WP_249861605.1">
    <property type="nucleotide sequence ID" value="NZ_CP027059.1"/>
</dbReference>
<dbReference type="GO" id="GO:0016787">
    <property type="term" value="F:hydrolase activity"/>
    <property type="evidence" value="ECO:0007669"/>
    <property type="project" value="UniProtKB-KW"/>
</dbReference>
<feature type="domain" description="Peptidase S9 prolyl oligopeptidase catalytic" evidence="3">
    <location>
        <begin position="350"/>
        <end position="547"/>
    </location>
</feature>
<protein>
    <submittedName>
        <fullName evidence="4">Prolyl tripeptidyl peptidase</fullName>
        <ecNumber evidence="4">3.4.14.12</ecNumber>
    </submittedName>
</protein>
<keyword evidence="5" id="KW-1185">Reference proteome</keyword>
<keyword evidence="1 4" id="KW-0378">Hydrolase</keyword>
<keyword evidence="2" id="KW-0720">Serine protease</keyword>
<evidence type="ECO:0000256" key="1">
    <source>
        <dbReference type="ARBA" id="ARBA00022801"/>
    </source>
</evidence>
<dbReference type="Gene3D" id="3.40.50.1820">
    <property type="entry name" value="alpha/beta hydrolase"/>
    <property type="match status" value="1"/>
</dbReference>
<dbReference type="Gene3D" id="2.120.10.30">
    <property type="entry name" value="TolB, C-terminal domain"/>
    <property type="match status" value="1"/>
</dbReference>
<dbReference type="SUPFAM" id="SSF82171">
    <property type="entry name" value="DPP6 N-terminal domain-like"/>
    <property type="match status" value="1"/>
</dbReference>
<evidence type="ECO:0000259" key="3">
    <source>
        <dbReference type="Pfam" id="PF00326"/>
    </source>
</evidence>
<proteinExistence type="predicted"/>
<accession>A0ABY4RW32</accession>
<reference evidence="4" key="1">
    <citation type="submission" date="2018-02" db="EMBL/GenBank/DDBJ databases">
        <authorList>
            <person name="Kim S.-K."/>
            <person name="Jung H.-I."/>
            <person name="Lee S.-W."/>
        </authorList>
    </citation>
    <scope>NUCLEOTIDE SEQUENCE</scope>
    <source>
        <strain evidence="4">SK3146</strain>
    </source>
</reference>
<evidence type="ECO:0000313" key="4">
    <source>
        <dbReference type="EMBL" id="UQZ86035.1"/>
    </source>
</evidence>
<dbReference type="InterPro" id="IPR029058">
    <property type="entry name" value="AB_hydrolase_fold"/>
</dbReference>